<comment type="caution">
    <text evidence="2">The sequence shown here is derived from an EMBL/GenBank/DDBJ whole genome shotgun (WGS) entry which is preliminary data.</text>
</comment>
<keyword evidence="3" id="KW-1185">Reference proteome</keyword>
<gene>
    <name evidence="2" type="ORF">RRG08_023597</name>
</gene>
<accession>A0AAE1EBJ0</accession>
<dbReference type="Proteomes" id="UP001283361">
    <property type="component" value="Unassembled WGS sequence"/>
</dbReference>
<sequence>MASHKAFPDIISPNAVEYQRGTESCVMNGPDLEHYRMLRRALDWLRVLGTDLGAVRVRKSQCFNVQAGGLGTLPSTPASVRPADTRGAALTKRPAEVLDKTQLADRPDSSLDVSDGDEVGSAGRIKSPSGVSHVIIPFLCAPNSKKCSSV</sequence>
<feature type="region of interest" description="Disordered" evidence="1">
    <location>
        <begin position="87"/>
        <end position="125"/>
    </location>
</feature>
<organism evidence="2 3">
    <name type="scientific">Elysia crispata</name>
    <name type="common">lettuce slug</name>
    <dbReference type="NCBI Taxonomy" id="231223"/>
    <lineage>
        <taxon>Eukaryota</taxon>
        <taxon>Metazoa</taxon>
        <taxon>Spiralia</taxon>
        <taxon>Lophotrochozoa</taxon>
        <taxon>Mollusca</taxon>
        <taxon>Gastropoda</taxon>
        <taxon>Heterobranchia</taxon>
        <taxon>Euthyneura</taxon>
        <taxon>Panpulmonata</taxon>
        <taxon>Sacoglossa</taxon>
        <taxon>Placobranchoidea</taxon>
        <taxon>Plakobranchidae</taxon>
        <taxon>Elysia</taxon>
    </lineage>
</organism>
<name>A0AAE1EBJ0_9GAST</name>
<dbReference type="AlphaFoldDB" id="A0AAE1EBJ0"/>
<evidence type="ECO:0000313" key="3">
    <source>
        <dbReference type="Proteomes" id="UP001283361"/>
    </source>
</evidence>
<evidence type="ECO:0000313" key="2">
    <source>
        <dbReference type="EMBL" id="KAK3800942.1"/>
    </source>
</evidence>
<reference evidence="2" key="1">
    <citation type="journal article" date="2023" name="G3 (Bethesda)">
        <title>A reference genome for the long-term kleptoplast-retaining sea slug Elysia crispata morphotype clarki.</title>
        <authorList>
            <person name="Eastman K.E."/>
            <person name="Pendleton A.L."/>
            <person name="Shaikh M.A."/>
            <person name="Suttiyut T."/>
            <person name="Ogas R."/>
            <person name="Tomko P."/>
            <person name="Gavelis G."/>
            <person name="Widhalm J.R."/>
            <person name="Wisecaver J.H."/>
        </authorList>
    </citation>
    <scope>NUCLEOTIDE SEQUENCE</scope>
    <source>
        <strain evidence="2">ECLA1</strain>
    </source>
</reference>
<dbReference type="EMBL" id="JAWDGP010000386">
    <property type="protein sequence ID" value="KAK3800942.1"/>
    <property type="molecule type" value="Genomic_DNA"/>
</dbReference>
<protein>
    <submittedName>
        <fullName evidence="2">Uncharacterized protein</fullName>
    </submittedName>
</protein>
<proteinExistence type="predicted"/>
<feature type="compositionally biased region" description="Basic and acidic residues" evidence="1">
    <location>
        <begin position="93"/>
        <end position="109"/>
    </location>
</feature>
<evidence type="ECO:0000256" key="1">
    <source>
        <dbReference type="SAM" id="MobiDB-lite"/>
    </source>
</evidence>